<dbReference type="PANTHER" id="PTHR43875">
    <property type="entry name" value="MALTODEXTRIN IMPORT ATP-BINDING PROTEIN MSMX"/>
    <property type="match status" value="1"/>
</dbReference>
<dbReference type="PROSITE" id="PS50893">
    <property type="entry name" value="ABC_TRANSPORTER_2"/>
    <property type="match status" value="1"/>
</dbReference>
<keyword evidence="4" id="KW-0547">Nucleotide-binding</keyword>
<reference evidence="13 16" key="3">
    <citation type="submission" date="2023-08" db="EMBL/GenBank/DDBJ databases">
        <title>Complete Genome and Methylome dissection of Serratia fonticola NEB369.</title>
        <authorList>
            <person name="Fomenkov A."/>
            <person name="Roberts R.D."/>
        </authorList>
    </citation>
    <scope>NUCLEOTIDE SEQUENCE [LARGE SCALE GENOMIC DNA]</scope>
    <source>
        <strain evidence="13 16">NEB369</strain>
    </source>
</reference>
<reference evidence="14" key="1">
    <citation type="submission" date="2020-03" db="EMBL/GenBank/DDBJ databases">
        <title>Genome sequences of seven Enterobacteriaceae strains isolated from Canadian wastewater treatment facilities.</title>
        <authorList>
            <person name="Huang H."/>
            <person name="Chmara J.T."/>
            <person name="Duceppe M.-O."/>
        </authorList>
    </citation>
    <scope>NUCLEOTIDE SEQUENCE [LARGE SCALE GENOMIC DNA]</scope>
    <source>
        <strain evidence="14">Biosolid 3</strain>
    </source>
</reference>
<evidence type="ECO:0000313" key="15">
    <source>
        <dbReference type="Proteomes" id="UP001224622"/>
    </source>
</evidence>
<dbReference type="EMBL" id="JAVIGA010000003">
    <property type="protein sequence ID" value="MDQ9125803.1"/>
    <property type="molecule type" value="Genomic_DNA"/>
</dbReference>
<dbReference type="InterPro" id="IPR047641">
    <property type="entry name" value="ABC_transpr_MalK/UgpC-like"/>
</dbReference>
<dbReference type="GO" id="GO:0055052">
    <property type="term" value="C:ATP-binding cassette (ABC) transporter complex, substrate-binding subunit-containing"/>
    <property type="evidence" value="ECO:0007669"/>
    <property type="project" value="TreeGrafter"/>
</dbReference>
<dbReference type="InterPro" id="IPR027417">
    <property type="entry name" value="P-loop_NTPase"/>
</dbReference>
<keyword evidence="9" id="KW-0472">Membrane</keyword>
<gene>
    <name evidence="11" type="primary">fbpC</name>
    <name evidence="12" type="ORF">G9399_09450</name>
    <name evidence="11" type="ORF">RDT67_05075</name>
    <name evidence="13" type="ORF">RFB13_17340</name>
</gene>
<reference evidence="11" key="4">
    <citation type="submission" date="2023-08" db="EMBL/GenBank/DDBJ databases">
        <title>The Comparative Genomic Analysis of Yersiniaceae from Polar Regions.</title>
        <authorList>
            <person name="Goncharov A."/>
            <person name="Aslanov B."/>
            <person name="Kolodzhieva V."/>
            <person name="Azarov D."/>
            <person name="Mochov A."/>
            <person name="Lebedeva E."/>
        </authorList>
    </citation>
    <scope>NUCLEOTIDE SEQUENCE</scope>
    <source>
        <strain evidence="11">Vf</strain>
    </source>
</reference>
<keyword evidence="5 11" id="KW-0067">ATP-binding</keyword>
<evidence type="ECO:0000256" key="6">
    <source>
        <dbReference type="ARBA" id="ARBA00022967"/>
    </source>
</evidence>
<dbReference type="InterPro" id="IPR003593">
    <property type="entry name" value="AAA+_ATPase"/>
</dbReference>
<evidence type="ECO:0000313" key="14">
    <source>
        <dbReference type="Proteomes" id="UP000503464"/>
    </source>
</evidence>
<evidence type="ECO:0000256" key="1">
    <source>
        <dbReference type="ARBA" id="ARBA00022448"/>
    </source>
</evidence>
<dbReference type="GO" id="GO:0015408">
    <property type="term" value="F:ABC-type ferric iron transporter activity"/>
    <property type="evidence" value="ECO:0007669"/>
    <property type="project" value="InterPro"/>
</dbReference>
<keyword evidence="8" id="KW-0406">Ion transport</keyword>
<dbReference type="Proteomes" id="UP001235341">
    <property type="component" value="Chromosome"/>
</dbReference>
<dbReference type="Pfam" id="PF08402">
    <property type="entry name" value="TOBE_2"/>
    <property type="match status" value="1"/>
</dbReference>
<sequence length="352" mass="39241">MSDIQDKKHFVELKNVAKRFGNNTVIENLSLAIPRGDMVTLLGPSGCGKTTVLRLVAGLEKPSGGQIFIDGEDVTDRSIQQRDICMVFQSYALFPHMSLGDNIGYGLKMLGRPKAEIRDRVREALMLVDLEGFEERYVDQISGGQQQRVALARALILKPKVLLFDEPLSNLDANLRRSMREKIRELQQQFNITSLYVTHDQSEAFAVSDTVLVMNKGEIMQIGAPQTLYRYPASRFMAGFMGDANIFPAKVTSSGVEIFGYPVPRPQGFAPGLQQCTVGVRPEAITLSQHGEPSQRCTISKVAYMGPQYEVLVNWHDQSLLLQVNATQLQPEPGDSYFLQIHPFGMFVLADE</sequence>
<dbReference type="AlphaFoldDB" id="A0A1Q5V750"/>
<dbReference type="NCBIfam" id="NF008513">
    <property type="entry name" value="PRK11432.1"/>
    <property type="match status" value="1"/>
</dbReference>
<dbReference type="InterPro" id="IPR015853">
    <property type="entry name" value="ABC_transpr_FbpC"/>
</dbReference>
<evidence type="ECO:0000313" key="12">
    <source>
        <dbReference type="EMBL" id="QKJ58554.1"/>
    </source>
</evidence>
<dbReference type="RefSeq" id="WP_037375424.1">
    <property type="nucleotide sequence ID" value="NZ_CAMFLQ010000013.1"/>
</dbReference>
<dbReference type="InterPro" id="IPR003439">
    <property type="entry name" value="ABC_transporter-like_ATP-bd"/>
</dbReference>
<evidence type="ECO:0000259" key="10">
    <source>
        <dbReference type="PROSITE" id="PS50893"/>
    </source>
</evidence>
<evidence type="ECO:0000256" key="8">
    <source>
        <dbReference type="ARBA" id="ARBA00023065"/>
    </source>
</evidence>
<keyword evidence="16" id="KW-1185">Reference proteome</keyword>
<dbReference type="InterPro" id="IPR017871">
    <property type="entry name" value="ABC_transporter-like_CS"/>
</dbReference>
<evidence type="ECO:0000256" key="4">
    <source>
        <dbReference type="ARBA" id="ARBA00022741"/>
    </source>
</evidence>
<keyword evidence="6" id="KW-1278">Translocase</keyword>
<reference evidence="12" key="2">
    <citation type="submission" date="2022-06" db="EMBL/GenBank/DDBJ databases">
        <title>Genome sequences of seven Enterobacteriaceae strains isolated from Canadian wastewater treatment facilities.</title>
        <authorList>
            <person name="Huang H."/>
            <person name="Chmara J.T."/>
            <person name="Duceppe M.-O."/>
        </authorList>
    </citation>
    <scope>NUCLEOTIDE SEQUENCE</scope>
    <source>
        <strain evidence="12">HH13</strain>
    </source>
</reference>
<evidence type="ECO:0000313" key="16">
    <source>
        <dbReference type="Proteomes" id="UP001235341"/>
    </source>
</evidence>
<dbReference type="Proteomes" id="UP000503464">
    <property type="component" value="Chromosome"/>
</dbReference>
<dbReference type="SMART" id="SM00382">
    <property type="entry name" value="AAA"/>
    <property type="match status" value="1"/>
</dbReference>
<dbReference type="PROSITE" id="PS00211">
    <property type="entry name" value="ABC_TRANSPORTER_1"/>
    <property type="match status" value="1"/>
</dbReference>
<dbReference type="InterPro" id="IPR008995">
    <property type="entry name" value="Mo/tungstate-bd_C_term_dom"/>
</dbReference>
<evidence type="ECO:0000256" key="9">
    <source>
        <dbReference type="ARBA" id="ARBA00023136"/>
    </source>
</evidence>
<dbReference type="Gene3D" id="3.40.50.300">
    <property type="entry name" value="P-loop containing nucleotide triphosphate hydrolases"/>
    <property type="match status" value="1"/>
</dbReference>
<evidence type="ECO:0000256" key="5">
    <source>
        <dbReference type="ARBA" id="ARBA00022840"/>
    </source>
</evidence>
<evidence type="ECO:0000256" key="3">
    <source>
        <dbReference type="ARBA" id="ARBA00022496"/>
    </source>
</evidence>
<dbReference type="PANTHER" id="PTHR43875:SF15">
    <property type="entry name" value="TREHALOSE IMPORT ATP-BINDING PROTEIN SUGC"/>
    <property type="match status" value="1"/>
</dbReference>
<dbReference type="CDD" id="cd03259">
    <property type="entry name" value="ABC_Carb_Solutes_like"/>
    <property type="match status" value="1"/>
</dbReference>
<name>A0A1Q5V750_SERFO</name>
<organism evidence="11 15">
    <name type="scientific">Serratia fonticola</name>
    <dbReference type="NCBI Taxonomy" id="47917"/>
    <lineage>
        <taxon>Bacteria</taxon>
        <taxon>Pseudomonadati</taxon>
        <taxon>Pseudomonadota</taxon>
        <taxon>Gammaproteobacteria</taxon>
        <taxon>Enterobacterales</taxon>
        <taxon>Yersiniaceae</taxon>
        <taxon>Serratia</taxon>
    </lineage>
</organism>
<evidence type="ECO:0000313" key="11">
    <source>
        <dbReference type="EMBL" id="MDQ9125803.1"/>
    </source>
</evidence>
<dbReference type="Gene3D" id="2.40.50.100">
    <property type="match status" value="1"/>
</dbReference>
<dbReference type="GO" id="GO:0016887">
    <property type="term" value="F:ATP hydrolysis activity"/>
    <property type="evidence" value="ECO:0007669"/>
    <property type="project" value="InterPro"/>
</dbReference>
<protein>
    <submittedName>
        <fullName evidence="11">Ferric ABC transporter ATP-binding protein</fullName>
    </submittedName>
</protein>
<accession>A0A1Q5V750</accession>
<dbReference type="Proteomes" id="UP001224622">
    <property type="component" value="Unassembled WGS sequence"/>
</dbReference>
<dbReference type="SUPFAM" id="SSF50331">
    <property type="entry name" value="MOP-like"/>
    <property type="match status" value="1"/>
</dbReference>
<dbReference type="GO" id="GO:0005524">
    <property type="term" value="F:ATP binding"/>
    <property type="evidence" value="ECO:0007669"/>
    <property type="project" value="UniProtKB-KW"/>
</dbReference>
<proteinExistence type="predicted"/>
<evidence type="ECO:0000313" key="13">
    <source>
        <dbReference type="EMBL" id="WMT12999.1"/>
    </source>
</evidence>
<evidence type="ECO:0000256" key="7">
    <source>
        <dbReference type="ARBA" id="ARBA00023004"/>
    </source>
</evidence>
<feature type="domain" description="ABC transporter" evidence="10">
    <location>
        <begin position="11"/>
        <end position="241"/>
    </location>
</feature>
<dbReference type="Pfam" id="PF00005">
    <property type="entry name" value="ABC_tran"/>
    <property type="match status" value="1"/>
</dbReference>
<dbReference type="EMBL" id="CP054160">
    <property type="protein sequence ID" value="QKJ58554.1"/>
    <property type="molecule type" value="Genomic_DNA"/>
</dbReference>
<keyword evidence="2" id="KW-1003">Cell membrane</keyword>
<dbReference type="EMBL" id="CP133586">
    <property type="protein sequence ID" value="WMT12999.1"/>
    <property type="molecule type" value="Genomic_DNA"/>
</dbReference>
<evidence type="ECO:0000256" key="2">
    <source>
        <dbReference type="ARBA" id="ARBA00022475"/>
    </source>
</evidence>
<dbReference type="SUPFAM" id="SSF52540">
    <property type="entry name" value="P-loop containing nucleoside triphosphate hydrolases"/>
    <property type="match status" value="1"/>
</dbReference>
<keyword evidence="1" id="KW-0813">Transport</keyword>
<dbReference type="FunFam" id="3.40.50.300:FF:000425">
    <property type="entry name" value="Probable ABC transporter, ATP-binding subunit"/>
    <property type="match status" value="1"/>
</dbReference>
<keyword evidence="7" id="KW-0408">Iron</keyword>
<dbReference type="InterPro" id="IPR013611">
    <property type="entry name" value="Transp-assoc_OB_typ2"/>
</dbReference>
<keyword evidence="3" id="KW-0410">Iron transport</keyword>
<dbReference type="GO" id="GO:0015697">
    <property type="term" value="P:quaternary ammonium group transport"/>
    <property type="evidence" value="ECO:0007669"/>
    <property type="project" value="UniProtKB-ARBA"/>
</dbReference>